<protein>
    <recommendedName>
        <fullName evidence="2">MoaB/Mog domain-containing protein</fullName>
    </recommendedName>
</protein>
<evidence type="ECO:0000259" key="2">
    <source>
        <dbReference type="SMART" id="SM00852"/>
    </source>
</evidence>
<accession>A0A6S6XTF2</accession>
<keyword evidence="1" id="KW-0460">Magnesium</keyword>
<evidence type="ECO:0000313" key="4">
    <source>
        <dbReference type="Proteomes" id="UP000515733"/>
    </source>
</evidence>
<dbReference type="CDD" id="cd04182">
    <property type="entry name" value="GT_2_like_f"/>
    <property type="match status" value="1"/>
</dbReference>
<dbReference type="GO" id="GO:0016779">
    <property type="term" value="F:nucleotidyltransferase activity"/>
    <property type="evidence" value="ECO:0007669"/>
    <property type="project" value="UniProtKB-ARBA"/>
</dbReference>
<dbReference type="OrthoDB" id="5298793at2"/>
<dbReference type="AlphaFoldDB" id="A0A6S6XTF2"/>
<dbReference type="SUPFAM" id="SSF53218">
    <property type="entry name" value="Molybdenum cofactor biosynthesis proteins"/>
    <property type="match status" value="1"/>
</dbReference>
<dbReference type="SMART" id="SM00852">
    <property type="entry name" value="MoCF_biosynth"/>
    <property type="match status" value="1"/>
</dbReference>
<dbReference type="InterPro" id="IPR029044">
    <property type="entry name" value="Nucleotide-diphossugar_trans"/>
</dbReference>
<dbReference type="EMBL" id="LR778301">
    <property type="protein sequence ID" value="CAB1369285.1"/>
    <property type="molecule type" value="Genomic_DNA"/>
</dbReference>
<dbReference type="Pfam" id="PF12804">
    <property type="entry name" value="NTP_transf_3"/>
    <property type="match status" value="1"/>
</dbReference>
<keyword evidence="4" id="KW-1185">Reference proteome</keyword>
<organism evidence="3 4">
    <name type="scientific">Denitratisoma oestradiolicum</name>
    <dbReference type="NCBI Taxonomy" id="311182"/>
    <lineage>
        <taxon>Bacteria</taxon>
        <taxon>Pseudomonadati</taxon>
        <taxon>Pseudomonadota</taxon>
        <taxon>Betaproteobacteria</taxon>
        <taxon>Nitrosomonadales</taxon>
        <taxon>Sterolibacteriaceae</taxon>
        <taxon>Denitratisoma</taxon>
    </lineage>
</organism>
<dbReference type="InterPro" id="IPR012184">
    <property type="entry name" value="Bifunc_Mopterin-bd"/>
</dbReference>
<dbReference type="Gene3D" id="3.40.980.10">
    <property type="entry name" value="MoaB/Mog-like domain"/>
    <property type="match status" value="1"/>
</dbReference>
<dbReference type="SUPFAM" id="SSF53448">
    <property type="entry name" value="Nucleotide-diphospho-sugar transferases"/>
    <property type="match status" value="1"/>
</dbReference>
<evidence type="ECO:0000313" key="3">
    <source>
        <dbReference type="EMBL" id="CAB1369285.1"/>
    </source>
</evidence>
<evidence type="ECO:0000256" key="1">
    <source>
        <dbReference type="ARBA" id="ARBA00022842"/>
    </source>
</evidence>
<dbReference type="PIRSF" id="PIRSF036626">
    <property type="entry name" value="MPTBd_MobAlike"/>
    <property type="match status" value="1"/>
</dbReference>
<dbReference type="PANTHER" id="PTHR43777">
    <property type="entry name" value="MOLYBDENUM COFACTOR CYTIDYLYLTRANSFERASE"/>
    <property type="match status" value="1"/>
</dbReference>
<dbReference type="Gene3D" id="3.90.550.10">
    <property type="entry name" value="Spore Coat Polysaccharide Biosynthesis Protein SpsA, Chain A"/>
    <property type="match status" value="1"/>
</dbReference>
<dbReference type="PANTHER" id="PTHR43777:SF1">
    <property type="entry name" value="MOLYBDENUM COFACTOR CYTIDYLYLTRANSFERASE"/>
    <property type="match status" value="1"/>
</dbReference>
<dbReference type="InterPro" id="IPR001453">
    <property type="entry name" value="MoaB/Mog_dom"/>
</dbReference>
<sequence length="540" mass="56847">MIFGDFALEQAEGLRLAHTLKRPGLSLRKGRVLSAADIAALAAAGIRRVTGARLGADELDEDAAAAAVAGMLAGDSLAPREAYTGRCNLHAQAAGVLVVDRERIDALNRLDEAITVGTLVPHALVRPGQVVATVKVIPFAISAHLLAAWRCIIDGRPPLGLAALMPHRVALILSRGDATPERLLDRTVTVTAGRLAGLGSTLDMELRCAHTQDALTEAIGHALKAGCELVLISGATVTKDRGDVVPAAIEAAGGRIEHFGMPVEPGNMLLLGRVGAVPVVNLPGCARSRRRNGLDWVLQRILAGLPLGSQDIMDMGVGGLIRSPFAADEVESDSDGPPAPAAAAGPRIAALVLAAGRSSRMGERNKLLCPVAGQPMVRRVVEAALGSRCAQVMVVTGHQAEQVETALAGCPVSRVFNPDYAEGMASSLRAGLQALPRDTEAVLVVLADMPWISAAHLDRLIATFDPARPAILVPEREGRRGNPLLWPRAYFDEMSQLQGDVGARLLLERHADSVRAVRFDTDAIFADVDTPQALAETREP</sequence>
<reference evidence="3 4" key="1">
    <citation type="submission" date="2020-03" db="EMBL/GenBank/DDBJ databases">
        <authorList>
            <consortium name="Genoscope - CEA"/>
            <person name="William W."/>
        </authorList>
    </citation>
    <scope>NUCLEOTIDE SEQUENCE [LARGE SCALE GENOMIC DNA]</scope>
    <source>
        <strain evidence="4">DSM 16959</strain>
    </source>
</reference>
<name>A0A6S6XTF2_9PROT</name>
<feature type="domain" description="MoaB/Mog" evidence="2">
    <location>
        <begin position="171"/>
        <end position="303"/>
    </location>
</feature>
<gene>
    <name evidence="3" type="ORF">DENOEST_2120</name>
</gene>
<dbReference type="InterPro" id="IPR025877">
    <property type="entry name" value="MobA-like_NTP_Trfase"/>
</dbReference>
<dbReference type="InterPro" id="IPR036425">
    <property type="entry name" value="MoaB/Mog-like_dom_sf"/>
</dbReference>
<dbReference type="Proteomes" id="UP000515733">
    <property type="component" value="Chromosome"/>
</dbReference>
<dbReference type="CDD" id="cd03522">
    <property type="entry name" value="MoeA_like"/>
    <property type="match status" value="1"/>
</dbReference>
<dbReference type="KEGG" id="doe:DENOEST_2120"/>
<dbReference type="RefSeq" id="WP_145770843.1">
    <property type="nucleotide sequence ID" value="NZ_LR778301.1"/>
</dbReference>
<proteinExistence type="predicted"/>